<reference evidence="7" key="1">
    <citation type="journal article" date="2023" name="G3 (Bethesda)">
        <title>Whole genome assembly and annotation of the endangered Caribbean coral Acropora cervicornis.</title>
        <authorList>
            <person name="Selwyn J.D."/>
            <person name="Vollmer S.V."/>
        </authorList>
    </citation>
    <scope>NUCLEOTIDE SEQUENCE</scope>
    <source>
        <strain evidence="7">K2</strain>
    </source>
</reference>
<evidence type="ECO:0000259" key="6">
    <source>
        <dbReference type="SMART" id="SM01003"/>
    </source>
</evidence>
<feature type="binding site" evidence="5">
    <location>
        <position position="236"/>
    </location>
    <ligand>
        <name>NAD(+)</name>
        <dbReference type="ChEBI" id="CHEBI:57540"/>
    </ligand>
</feature>
<evidence type="ECO:0000256" key="2">
    <source>
        <dbReference type="ARBA" id="ARBA00023002"/>
    </source>
</evidence>
<feature type="binding site" evidence="5">
    <location>
        <position position="95"/>
    </location>
    <ligand>
        <name>NAD(+)</name>
        <dbReference type="ChEBI" id="CHEBI:57540"/>
    </ligand>
</feature>
<evidence type="ECO:0000313" key="8">
    <source>
        <dbReference type="Proteomes" id="UP001249851"/>
    </source>
</evidence>
<dbReference type="Gene3D" id="3.40.50.720">
    <property type="entry name" value="NAD(P)-binding Rossmann-like Domain"/>
    <property type="match status" value="3"/>
</dbReference>
<dbReference type="GO" id="GO:0019878">
    <property type="term" value="P:lysine biosynthetic process via aminoadipic acid"/>
    <property type="evidence" value="ECO:0007669"/>
    <property type="project" value="TreeGrafter"/>
</dbReference>
<feature type="active site" description="Proton acceptor" evidence="4">
    <location>
        <position position="68"/>
    </location>
</feature>
<dbReference type="EMBL" id="JARQWQ010000067">
    <property type="protein sequence ID" value="KAK2554763.1"/>
    <property type="molecule type" value="Genomic_DNA"/>
</dbReference>
<sequence length="343" mass="38116">MESIHIWLRAETKPNERRRALTPEKCRLLVERGFQVTVELSDHVPGVNMVPCGSWVSAPKDAYILGLKELPFCEEPISQKHIFFAHAYKNQTGNRVVAEFSAMAGLCGLGIGILAWCHQQISPDKPMPAIKPYSSEAALIDHIRMELKQVAKFSHQQLDSNLLQANLRKEYNSAEASDGYFNLTNGYLNCLVLSSGISDMFPSIIVIGALGRCGKGAIDLAHKVGIPEKLGVVVDVSCDPNNPFNPLPFYDSATTFDKPCERVKLNSNRPVDVSAIDHLPSVLPCNSSERFANKMTPYLLSLPEDPAWVRTRQMFEGKADEAQKVKEKYLSSVIFRDKQTVGL</sequence>
<dbReference type="SUPFAM" id="SSF52283">
    <property type="entry name" value="Formate/glycerate dehydrogenase catalytic domain-like"/>
    <property type="match status" value="1"/>
</dbReference>
<dbReference type="Proteomes" id="UP001249851">
    <property type="component" value="Unassembled WGS sequence"/>
</dbReference>
<keyword evidence="2" id="KW-0560">Oxidoreductase</keyword>
<accession>A0AAD9UYL7</accession>
<dbReference type="Pfam" id="PF05222">
    <property type="entry name" value="AlaDh_PNT_N"/>
    <property type="match status" value="1"/>
</dbReference>
<comment type="caution">
    <text evidence="7">The sequence shown here is derived from an EMBL/GenBank/DDBJ whole genome shotgun (WGS) entry which is preliminary data.</text>
</comment>
<dbReference type="InterPro" id="IPR007886">
    <property type="entry name" value="AlaDH/PNT_N"/>
</dbReference>
<feature type="binding site" evidence="5">
    <location>
        <begin position="276"/>
        <end position="279"/>
    </location>
    <ligand>
        <name>NAD(+)</name>
        <dbReference type="ChEBI" id="CHEBI:57540"/>
    </ligand>
</feature>
<dbReference type="PANTHER" id="PTHR11133:SF23">
    <property type="entry name" value="SACCHAROPINE DEHYDROGENASE [NAD(+), L-LYSINE-FORMING]"/>
    <property type="match status" value="1"/>
</dbReference>
<dbReference type="InterPro" id="IPR051168">
    <property type="entry name" value="AASS"/>
</dbReference>
<dbReference type="PIRSF" id="PIRSF018250">
    <property type="entry name" value="Saccharopine_DH_Lys"/>
    <property type="match status" value="1"/>
</dbReference>
<dbReference type="InterPro" id="IPR027281">
    <property type="entry name" value="Lys1"/>
</dbReference>
<proteinExistence type="inferred from homology"/>
<dbReference type="PANTHER" id="PTHR11133">
    <property type="entry name" value="SACCHAROPINE DEHYDROGENASE"/>
    <property type="match status" value="1"/>
</dbReference>
<dbReference type="SMART" id="SM01003">
    <property type="entry name" value="AlaDh_PNT_N"/>
    <property type="match status" value="1"/>
</dbReference>
<name>A0AAD9UYL7_ACRCE</name>
<evidence type="ECO:0000256" key="3">
    <source>
        <dbReference type="ARBA" id="ARBA00023027"/>
    </source>
</evidence>
<evidence type="ECO:0000256" key="4">
    <source>
        <dbReference type="PIRSR" id="PIRSR018250-1"/>
    </source>
</evidence>
<dbReference type="AlphaFoldDB" id="A0AAD9UYL7"/>
<comment type="similarity">
    <text evidence="1">Belongs to the AlaDH/PNT family.</text>
</comment>
<evidence type="ECO:0000313" key="7">
    <source>
        <dbReference type="EMBL" id="KAK2554763.1"/>
    </source>
</evidence>
<dbReference type="GO" id="GO:0004754">
    <property type="term" value="F:saccharopine dehydrogenase (NAD+, L-lysine-forming) activity"/>
    <property type="evidence" value="ECO:0007669"/>
    <property type="project" value="InterPro"/>
</dbReference>
<keyword evidence="3 5" id="KW-0520">NAD</keyword>
<feature type="domain" description="Alanine dehydrogenase/pyridine nucleotide transhydrogenase N-terminal" evidence="6">
    <location>
        <begin position="7"/>
        <end position="137"/>
    </location>
</feature>
<keyword evidence="8" id="KW-1185">Reference proteome</keyword>
<feature type="active site" description="Proton donor" evidence="4">
    <location>
        <position position="86"/>
    </location>
</feature>
<evidence type="ECO:0000256" key="1">
    <source>
        <dbReference type="ARBA" id="ARBA00005689"/>
    </source>
</evidence>
<gene>
    <name evidence="7" type="ORF">P5673_023728</name>
</gene>
<reference evidence="7" key="2">
    <citation type="journal article" date="2023" name="Science">
        <title>Genomic signatures of disease resistance in endangered staghorn corals.</title>
        <authorList>
            <person name="Vollmer S.V."/>
            <person name="Selwyn J.D."/>
            <person name="Despard B.A."/>
            <person name="Roesel C.L."/>
        </authorList>
    </citation>
    <scope>NUCLEOTIDE SEQUENCE</scope>
    <source>
        <strain evidence="7">K2</strain>
    </source>
</reference>
<organism evidence="7 8">
    <name type="scientific">Acropora cervicornis</name>
    <name type="common">Staghorn coral</name>
    <dbReference type="NCBI Taxonomy" id="6130"/>
    <lineage>
        <taxon>Eukaryota</taxon>
        <taxon>Metazoa</taxon>
        <taxon>Cnidaria</taxon>
        <taxon>Anthozoa</taxon>
        <taxon>Hexacorallia</taxon>
        <taxon>Scleractinia</taxon>
        <taxon>Astrocoeniina</taxon>
        <taxon>Acroporidae</taxon>
        <taxon>Acropora</taxon>
    </lineage>
</organism>
<evidence type="ECO:0000256" key="5">
    <source>
        <dbReference type="PIRSR" id="PIRSR018250-3"/>
    </source>
</evidence>
<protein>
    <submittedName>
        <fullName evidence="7">Saccharopine dehydrogenase NAD</fullName>
    </submittedName>
</protein>
<dbReference type="GO" id="GO:0005737">
    <property type="term" value="C:cytoplasm"/>
    <property type="evidence" value="ECO:0007669"/>
    <property type="project" value="TreeGrafter"/>
</dbReference>